<sequence length="124" mass="13813">MHGLPLFESIQRTLRESKRRKKIQQATTWPKTTAEINRWSVNPVSDPNASFSSNYQIEAGFHFTLNGEYYGGYAHSTPTSHSAAERVATGAPTLTIRYNPTNPDETAVLAEDNLNTLPFEVLSS</sequence>
<proteinExistence type="predicted"/>
<evidence type="ECO:0000313" key="2">
    <source>
        <dbReference type="EMBL" id="RXH55830.1"/>
    </source>
</evidence>
<gene>
    <name evidence="2" type="ORF">GRAN_2687</name>
</gene>
<feature type="domain" description="DUF3592" evidence="1">
    <location>
        <begin position="32"/>
        <end position="108"/>
    </location>
</feature>
<organism evidence="2 3">
    <name type="scientific">Granulicella sibirica</name>
    <dbReference type="NCBI Taxonomy" id="2479048"/>
    <lineage>
        <taxon>Bacteria</taxon>
        <taxon>Pseudomonadati</taxon>
        <taxon>Acidobacteriota</taxon>
        <taxon>Terriglobia</taxon>
        <taxon>Terriglobales</taxon>
        <taxon>Acidobacteriaceae</taxon>
        <taxon>Granulicella</taxon>
    </lineage>
</organism>
<dbReference type="Pfam" id="PF12158">
    <property type="entry name" value="DUF3592"/>
    <property type="match status" value="1"/>
</dbReference>
<comment type="caution">
    <text evidence="2">The sequence shown here is derived from an EMBL/GenBank/DDBJ whole genome shotgun (WGS) entry which is preliminary data.</text>
</comment>
<dbReference type="OrthoDB" id="120396at2"/>
<evidence type="ECO:0000313" key="3">
    <source>
        <dbReference type="Proteomes" id="UP000289437"/>
    </source>
</evidence>
<name>A0A4Q0T0H0_9BACT</name>
<dbReference type="RefSeq" id="WP_128913409.1">
    <property type="nucleotide sequence ID" value="NZ_RDSM01000002.1"/>
</dbReference>
<dbReference type="InterPro" id="IPR021994">
    <property type="entry name" value="DUF3592"/>
</dbReference>
<dbReference type="AlphaFoldDB" id="A0A4Q0T0H0"/>
<reference evidence="3" key="2">
    <citation type="submission" date="2019-02" db="EMBL/GenBank/DDBJ databases">
        <title>Granulicella sibirica sp. nov., a psychrotolerant acidobacterium isolated from an organic soil layer in forested tundra, West Siberia.</title>
        <authorList>
            <person name="Oshkin I.Y."/>
            <person name="Kulichevskaya I.S."/>
            <person name="Rijpstra W.I.C."/>
            <person name="Sinninghe Damste J.S."/>
            <person name="Rakitin A.L."/>
            <person name="Ravin N.V."/>
            <person name="Dedysh S.N."/>
        </authorList>
    </citation>
    <scope>NUCLEOTIDE SEQUENCE [LARGE SCALE GENOMIC DNA]</scope>
    <source>
        <strain evidence="3">AF10</strain>
    </source>
</reference>
<evidence type="ECO:0000259" key="1">
    <source>
        <dbReference type="Pfam" id="PF12158"/>
    </source>
</evidence>
<dbReference type="Proteomes" id="UP000289437">
    <property type="component" value="Unassembled WGS sequence"/>
</dbReference>
<protein>
    <recommendedName>
        <fullName evidence="1">DUF3592 domain-containing protein</fullName>
    </recommendedName>
</protein>
<reference evidence="2 3" key="1">
    <citation type="submission" date="2018-11" db="EMBL/GenBank/DDBJ databases">
        <authorList>
            <person name="Mardanov A.V."/>
            <person name="Ravin N.V."/>
            <person name="Dedysh S.N."/>
        </authorList>
    </citation>
    <scope>NUCLEOTIDE SEQUENCE [LARGE SCALE GENOMIC DNA]</scope>
    <source>
        <strain evidence="2 3">AF10</strain>
    </source>
</reference>
<keyword evidence="3" id="KW-1185">Reference proteome</keyword>
<accession>A0A4Q0T0H0</accession>
<dbReference type="EMBL" id="RDSM01000002">
    <property type="protein sequence ID" value="RXH55830.1"/>
    <property type="molecule type" value="Genomic_DNA"/>
</dbReference>